<comment type="caution">
    <text evidence="2">The sequence shown here is derived from an EMBL/GenBank/DDBJ whole genome shotgun (WGS) entry which is preliminary data.</text>
</comment>
<feature type="domain" description="ORC1/DEAH AAA+ ATPase" evidence="1">
    <location>
        <begin position="32"/>
        <end position="161"/>
    </location>
</feature>
<dbReference type="SUPFAM" id="SSF52540">
    <property type="entry name" value="P-loop containing nucleoside triphosphate hydrolases"/>
    <property type="match status" value="1"/>
</dbReference>
<dbReference type="Proteomes" id="UP001180845">
    <property type="component" value="Unassembled WGS sequence"/>
</dbReference>
<reference evidence="2" key="1">
    <citation type="submission" date="2023-07" db="EMBL/GenBank/DDBJ databases">
        <title>Sequencing the genomes of 1000 actinobacteria strains.</title>
        <authorList>
            <person name="Klenk H.-P."/>
        </authorList>
    </citation>
    <scope>NUCLEOTIDE SEQUENCE</scope>
    <source>
        <strain evidence="2">DSM 45977</strain>
    </source>
</reference>
<dbReference type="InterPro" id="IPR052026">
    <property type="entry name" value="ExeA_AAA_ATPase_DNA-bind"/>
</dbReference>
<dbReference type="InterPro" id="IPR027417">
    <property type="entry name" value="P-loop_NTPase"/>
</dbReference>
<dbReference type="GO" id="GO:0016887">
    <property type="term" value="F:ATP hydrolysis activity"/>
    <property type="evidence" value="ECO:0007669"/>
    <property type="project" value="InterPro"/>
</dbReference>
<dbReference type="InterPro" id="IPR049945">
    <property type="entry name" value="AAA_22"/>
</dbReference>
<dbReference type="AlphaFoldDB" id="A0AAE4CPJ5"/>
<evidence type="ECO:0000313" key="3">
    <source>
        <dbReference type="Proteomes" id="UP001180845"/>
    </source>
</evidence>
<protein>
    <recommendedName>
        <fullName evidence="1">ORC1/DEAH AAA+ ATPase domain-containing protein</fullName>
    </recommendedName>
</protein>
<name>A0AAE4CPJ5_9ACTN</name>
<keyword evidence="3" id="KW-1185">Reference proteome</keyword>
<dbReference type="PANTHER" id="PTHR35894">
    <property type="entry name" value="GENERAL SECRETION PATHWAY PROTEIN A-RELATED"/>
    <property type="match status" value="1"/>
</dbReference>
<dbReference type="RefSeq" id="WP_310278663.1">
    <property type="nucleotide sequence ID" value="NZ_JAVDXW010000002.1"/>
</dbReference>
<dbReference type="Gene3D" id="3.40.50.300">
    <property type="entry name" value="P-loop containing nucleotide triphosphate hydrolases"/>
    <property type="match status" value="1"/>
</dbReference>
<dbReference type="Pfam" id="PF13401">
    <property type="entry name" value="AAA_22"/>
    <property type="match status" value="1"/>
</dbReference>
<evidence type="ECO:0000259" key="1">
    <source>
        <dbReference type="Pfam" id="PF13401"/>
    </source>
</evidence>
<evidence type="ECO:0000313" key="2">
    <source>
        <dbReference type="EMBL" id="MDR7304496.1"/>
    </source>
</evidence>
<dbReference type="EMBL" id="JAVDXW010000002">
    <property type="protein sequence ID" value="MDR7304496.1"/>
    <property type="molecule type" value="Genomic_DNA"/>
</dbReference>
<dbReference type="PANTHER" id="PTHR35894:SF1">
    <property type="entry name" value="PHOSPHORIBULOKINASE _ URIDINE KINASE FAMILY"/>
    <property type="match status" value="1"/>
</dbReference>
<proteinExistence type="predicted"/>
<gene>
    <name evidence="2" type="ORF">JOF55_004740</name>
</gene>
<accession>A0AAE4CPJ5</accession>
<sequence length="259" mass="28721">MPEHFVAVPHAAVLATPTFQLVDRDLADLIGHQAMGVVHGEAGLGKSFAVDAALEGLPGYAHGQVSARMRVVKLVFPHAPTTLRVAQELAAALLEIPVARSRSRFQLQEQVLDELSGRPYLLVVDEAQRLTRHAMEVLRYFYDSPATQLVLLLVGGNGCWETISREPMLASRIYRRRRFRPLPGRRVPALMRTYHPLYAEADEQLLAEVDATFAHGYWRNWAAFTATAYDLVSAVGRSTLDAELVANIYTSLGHDDPDP</sequence>
<organism evidence="2 3">
    <name type="scientific">Haloactinomyces albus</name>
    <dbReference type="NCBI Taxonomy" id="1352928"/>
    <lineage>
        <taxon>Bacteria</taxon>
        <taxon>Bacillati</taxon>
        <taxon>Actinomycetota</taxon>
        <taxon>Actinomycetes</taxon>
        <taxon>Actinopolysporales</taxon>
        <taxon>Actinopolysporaceae</taxon>
        <taxon>Haloactinomyces</taxon>
    </lineage>
</organism>